<evidence type="ECO:0000256" key="1">
    <source>
        <dbReference type="SAM" id="MobiDB-lite"/>
    </source>
</evidence>
<keyword evidence="2" id="KW-0812">Transmembrane</keyword>
<feature type="transmembrane region" description="Helical" evidence="2">
    <location>
        <begin position="270"/>
        <end position="293"/>
    </location>
</feature>
<sequence length="404" mass="44060">MKRILPFVMFLLVLFTAAPALAVSYSDETYRYSIDLPEGSDTYYYTQESSNMPEDLLTVAQSKNPPACFLLAAYENLRLSYSLDMTAVSLETVLPELSGKNITDLSELSDEQIDLLSQSKKAEYGSLYAFGADDIASLAGKTALVLTGRLTDDVLGGQTEDPYTTVLYLAADNNCLFSITLRYKNDGTGIALEQAENVLATLRFDSTPVVSPAASPSSLKSDALSVSPLPVSSDEAGPKVTVSTVSGGASQFFRNFSERLSYAYYNDPYFPIYVAGACIVAALVIIIIILIAARRRRDKMDGYEEDRENATTEEPADEGGTDALSDNMPASAITRPTIAEEALSRRTRQTEVRIEEASAANPVPTEPEEQDAAFSEHDSIPSPSRDFSRPKVGSRVERYGRKKK</sequence>
<feature type="compositionally biased region" description="Basic and acidic residues" evidence="1">
    <location>
        <begin position="386"/>
        <end position="404"/>
    </location>
</feature>
<name>A0AAU8A9Z5_9FIRM</name>
<feature type="chain" id="PRO_5043728377" evidence="3">
    <location>
        <begin position="23"/>
        <end position="404"/>
    </location>
</feature>
<protein>
    <submittedName>
        <fullName evidence="4">Uncharacterized protein</fullName>
    </submittedName>
</protein>
<gene>
    <name evidence="4" type="ORF">PUP29_03515</name>
</gene>
<reference evidence="4" key="1">
    <citation type="submission" date="2023-02" db="EMBL/GenBank/DDBJ databases">
        <title>Gut commensal Christensenella minuta modulates host metabolism via a new class of secondary bile acids.</title>
        <authorList>
            <person name="Liu C."/>
        </authorList>
    </citation>
    <scope>NUCLEOTIDE SEQUENCE</scope>
    <source>
        <strain evidence="4">CA70</strain>
    </source>
</reference>
<dbReference type="AlphaFoldDB" id="A0AAU8A9Z5"/>
<feature type="compositionally biased region" description="Basic and acidic residues" evidence="1">
    <location>
        <begin position="342"/>
        <end position="356"/>
    </location>
</feature>
<accession>A0AAU8A9Z5</accession>
<proteinExistence type="predicted"/>
<organism evidence="4">
    <name type="scientific">Christensenella massiliensis</name>
    <dbReference type="NCBI Taxonomy" id="1805714"/>
    <lineage>
        <taxon>Bacteria</taxon>
        <taxon>Bacillati</taxon>
        <taxon>Bacillota</taxon>
        <taxon>Clostridia</taxon>
        <taxon>Christensenellales</taxon>
        <taxon>Christensenellaceae</taxon>
        <taxon>Christensenella</taxon>
    </lineage>
</organism>
<dbReference type="RefSeq" id="WP_079547194.1">
    <property type="nucleotide sequence ID" value="NZ_CP117826.1"/>
</dbReference>
<feature type="region of interest" description="Disordered" evidence="1">
    <location>
        <begin position="302"/>
        <end position="404"/>
    </location>
</feature>
<evidence type="ECO:0000256" key="3">
    <source>
        <dbReference type="SAM" id="SignalP"/>
    </source>
</evidence>
<evidence type="ECO:0000256" key="2">
    <source>
        <dbReference type="SAM" id="Phobius"/>
    </source>
</evidence>
<evidence type="ECO:0000313" key="4">
    <source>
        <dbReference type="EMBL" id="XCC62996.1"/>
    </source>
</evidence>
<keyword evidence="2" id="KW-1133">Transmembrane helix</keyword>
<dbReference type="EMBL" id="CP117826">
    <property type="protein sequence ID" value="XCC62996.1"/>
    <property type="molecule type" value="Genomic_DNA"/>
</dbReference>
<keyword evidence="2" id="KW-0472">Membrane</keyword>
<feature type="signal peptide" evidence="3">
    <location>
        <begin position="1"/>
        <end position="22"/>
    </location>
</feature>
<keyword evidence="3" id="KW-0732">Signal</keyword>